<reference evidence="2 3" key="1">
    <citation type="submission" date="2020-05" db="EMBL/GenBank/DDBJ databases">
        <title>Ramlibacter rhizophilus sp. nov., isolated from rhizosphere soil of national flower Mugunghwa from South Korea.</title>
        <authorList>
            <person name="Zheng-Fei Y."/>
            <person name="Huan T."/>
        </authorList>
    </citation>
    <scope>NUCLEOTIDE SEQUENCE [LARGE SCALE GENOMIC DNA]</scope>
    <source>
        <strain evidence="2 3">H242</strain>
    </source>
</reference>
<sequence length="128" mass="13304">MRAVFLTSLLALLIVSSIGFPWRMAATGALFALCLGGLAASDARLGFAGRWLAGPLRWSPGIARAAMSASVACIGIALFITQRAAEAEYKLTSATKLALTLTATGNPNDPQYAAARQDLLQLVPKGSP</sequence>
<keyword evidence="1" id="KW-0472">Membrane</keyword>
<keyword evidence="3" id="KW-1185">Reference proteome</keyword>
<dbReference type="Proteomes" id="UP000500826">
    <property type="component" value="Chromosome"/>
</dbReference>
<name>A0ABX6P5T8_9BURK</name>
<keyword evidence="1" id="KW-1133">Transmembrane helix</keyword>
<dbReference type="EMBL" id="CP053418">
    <property type="protein sequence ID" value="QJW84486.1"/>
    <property type="molecule type" value="Genomic_DNA"/>
</dbReference>
<organism evidence="2 3">
    <name type="scientific">Ramlibacter terrae</name>
    <dbReference type="NCBI Taxonomy" id="2732511"/>
    <lineage>
        <taxon>Bacteria</taxon>
        <taxon>Pseudomonadati</taxon>
        <taxon>Pseudomonadota</taxon>
        <taxon>Betaproteobacteria</taxon>
        <taxon>Burkholderiales</taxon>
        <taxon>Comamonadaceae</taxon>
        <taxon>Ramlibacter</taxon>
    </lineage>
</organism>
<protein>
    <submittedName>
        <fullName evidence="2">Uncharacterized protein</fullName>
    </submittedName>
</protein>
<gene>
    <name evidence="2" type="ORF">HK414_14425</name>
</gene>
<accession>A0ABX6P5T8</accession>
<evidence type="ECO:0000313" key="2">
    <source>
        <dbReference type="EMBL" id="QJW84486.1"/>
    </source>
</evidence>
<evidence type="ECO:0000313" key="3">
    <source>
        <dbReference type="Proteomes" id="UP000500826"/>
    </source>
</evidence>
<reference evidence="2 3" key="2">
    <citation type="submission" date="2020-05" db="EMBL/GenBank/DDBJ databases">
        <authorList>
            <person name="Khan S.A."/>
            <person name="Jeon C.O."/>
            <person name="Chun B.H."/>
        </authorList>
    </citation>
    <scope>NUCLEOTIDE SEQUENCE [LARGE SCALE GENOMIC DNA]</scope>
    <source>
        <strain evidence="2 3">H242</strain>
    </source>
</reference>
<feature type="transmembrane region" description="Helical" evidence="1">
    <location>
        <begin position="61"/>
        <end position="80"/>
    </location>
</feature>
<proteinExistence type="predicted"/>
<keyword evidence="1" id="KW-0812">Transmembrane</keyword>
<evidence type="ECO:0000256" key="1">
    <source>
        <dbReference type="SAM" id="Phobius"/>
    </source>
</evidence>